<keyword evidence="2" id="KW-1185">Reference proteome</keyword>
<gene>
    <name evidence="1" type="ORF">FH972_027370</name>
</gene>
<name>A0A5N6Q974_9ROSI</name>
<proteinExistence type="predicted"/>
<organism evidence="1 2">
    <name type="scientific">Carpinus fangiana</name>
    <dbReference type="NCBI Taxonomy" id="176857"/>
    <lineage>
        <taxon>Eukaryota</taxon>
        <taxon>Viridiplantae</taxon>
        <taxon>Streptophyta</taxon>
        <taxon>Embryophyta</taxon>
        <taxon>Tracheophyta</taxon>
        <taxon>Spermatophyta</taxon>
        <taxon>Magnoliopsida</taxon>
        <taxon>eudicotyledons</taxon>
        <taxon>Gunneridae</taxon>
        <taxon>Pentapetalae</taxon>
        <taxon>rosids</taxon>
        <taxon>fabids</taxon>
        <taxon>Fagales</taxon>
        <taxon>Betulaceae</taxon>
        <taxon>Carpinus</taxon>
    </lineage>
</organism>
<protein>
    <submittedName>
        <fullName evidence="1">Uncharacterized protein</fullName>
    </submittedName>
</protein>
<comment type="caution">
    <text evidence="1">The sequence shown here is derived from an EMBL/GenBank/DDBJ whole genome shotgun (WGS) entry which is preliminary data.</text>
</comment>
<evidence type="ECO:0000313" key="1">
    <source>
        <dbReference type="EMBL" id="KAE6306098.1"/>
    </source>
</evidence>
<evidence type="ECO:0000313" key="2">
    <source>
        <dbReference type="Proteomes" id="UP000327013"/>
    </source>
</evidence>
<reference evidence="1 2" key="1">
    <citation type="submission" date="2019-06" db="EMBL/GenBank/DDBJ databases">
        <title>A chromosomal-level reference genome of Carpinus fangiana (Coryloideae, Betulaceae).</title>
        <authorList>
            <person name="Yang X."/>
            <person name="Wang Z."/>
            <person name="Zhang L."/>
            <person name="Hao G."/>
            <person name="Liu J."/>
            <person name="Yang Y."/>
        </authorList>
    </citation>
    <scope>NUCLEOTIDE SEQUENCE [LARGE SCALE GENOMIC DNA]</scope>
    <source>
        <strain evidence="1">Cfa_2016G</strain>
        <tissue evidence="1">Leaf</tissue>
    </source>
</reference>
<dbReference type="Proteomes" id="UP000327013">
    <property type="component" value="Unassembled WGS sequence"/>
</dbReference>
<dbReference type="EMBL" id="VIBQ01004346">
    <property type="protein sequence ID" value="KAE6306098.1"/>
    <property type="molecule type" value="Genomic_DNA"/>
</dbReference>
<dbReference type="AlphaFoldDB" id="A0A5N6Q974"/>
<sequence>MEEGATGCCIGTWEGSETVIELICSSGRLGFPFDLGSWSKRHSVFNNLIGSP</sequence>
<accession>A0A5N6Q974</accession>